<evidence type="ECO:0008006" key="5">
    <source>
        <dbReference type="Google" id="ProtNLM"/>
    </source>
</evidence>
<feature type="transmembrane region" description="Helical" evidence="2">
    <location>
        <begin position="92"/>
        <end position="113"/>
    </location>
</feature>
<dbReference type="RefSeq" id="WP_003884153.1">
    <property type="nucleotide sequence ID" value="NZ_CP011269.1"/>
</dbReference>
<keyword evidence="2" id="KW-0472">Membrane</keyword>
<dbReference type="PATRIC" id="fig|1766.6.peg.6025"/>
<dbReference type="GeneID" id="93416565"/>
<protein>
    <recommendedName>
        <fullName evidence="5">Transmembrane protein</fullName>
    </recommendedName>
</protein>
<feature type="transmembrane region" description="Helical" evidence="2">
    <location>
        <begin position="60"/>
        <end position="86"/>
    </location>
</feature>
<feature type="compositionally biased region" description="Polar residues" evidence="1">
    <location>
        <begin position="1"/>
        <end position="17"/>
    </location>
</feature>
<name>A0A0N9YNV7_MYCFO</name>
<feature type="transmembrane region" description="Helical" evidence="2">
    <location>
        <begin position="125"/>
        <end position="146"/>
    </location>
</feature>
<proteinExistence type="predicted"/>
<dbReference type="KEGG" id="mft:XA26_60600"/>
<keyword evidence="4" id="KW-1185">Reference proteome</keyword>
<evidence type="ECO:0000256" key="2">
    <source>
        <dbReference type="SAM" id="Phobius"/>
    </source>
</evidence>
<accession>A0A0N9YNV7</accession>
<feature type="region of interest" description="Disordered" evidence="1">
    <location>
        <begin position="1"/>
        <end position="25"/>
    </location>
</feature>
<keyword evidence="2" id="KW-0812">Transmembrane</keyword>
<evidence type="ECO:0000256" key="1">
    <source>
        <dbReference type="SAM" id="MobiDB-lite"/>
    </source>
</evidence>
<dbReference type="STRING" id="1766.XA26_60600"/>
<keyword evidence="2" id="KW-1133">Transmembrane helix</keyword>
<gene>
    <name evidence="3" type="ORF">XA26_60600</name>
</gene>
<evidence type="ECO:0000313" key="4">
    <source>
        <dbReference type="Proteomes" id="UP000057134"/>
    </source>
</evidence>
<feature type="transmembrane region" description="Helical" evidence="2">
    <location>
        <begin position="152"/>
        <end position="175"/>
    </location>
</feature>
<organism evidence="3 4">
    <name type="scientific">Mycolicibacterium fortuitum</name>
    <name type="common">Mycobacterium fortuitum</name>
    <dbReference type="NCBI Taxonomy" id="1766"/>
    <lineage>
        <taxon>Bacteria</taxon>
        <taxon>Bacillati</taxon>
        <taxon>Actinomycetota</taxon>
        <taxon>Actinomycetes</taxon>
        <taxon>Mycobacteriales</taxon>
        <taxon>Mycobacteriaceae</taxon>
        <taxon>Mycolicibacterium</taxon>
    </lineage>
</organism>
<evidence type="ECO:0000313" key="3">
    <source>
        <dbReference type="EMBL" id="ALI29841.1"/>
    </source>
</evidence>
<dbReference type="AlphaFoldDB" id="A0A0N9YNV7"/>
<sequence length="199" mass="20877">MTFPSGPNDQGFSEQPDFSQQPVFQTPPPVFSHQPGFGQPSYPTAHQPVPPRAPSAATGIIAAVLALLGGLAGLVLGVLIMAAVISKHRSEAPPAIVALLCITSGLALLIGAIQLWRHKPISRGIIAGGCAAIMLAGALFLIEGFTNTEPSAAAIVTIALLDFIFPIVTLVLTMLPSTKAWIEAKQNPIAPQYYPPYQH</sequence>
<dbReference type="Proteomes" id="UP000057134">
    <property type="component" value="Chromosome"/>
</dbReference>
<dbReference type="EMBL" id="CP011269">
    <property type="protein sequence ID" value="ALI29841.1"/>
    <property type="molecule type" value="Genomic_DNA"/>
</dbReference>
<reference evidence="3 4" key="1">
    <citation type="journal article" date="2015" name="MBio">
        <title>Enzymatic Degradation of Phenazines Can Generate Energy and Protect Sensitive Organisms from Toxicity.</title>
        <authorList>
            <person name="Costa K.C."/>
            <person name="Bergkessel M."/>
            <person name="Saunders S."/>
            <person name="Korlach J."/>
            <person name="Newman D.K."/>
        </authorList>
    </citation>
    <scope>NUCLEOTIDE SEQUENCE [LARGE SCALE GENOMIC DNA]</scope>
    <source>
        <strain evidence="3 4">CT6</strain>
    </source>
</reference>